<name>A0A026VZB8_OOCBI</name>
<keyword evidence="2" id="KW-1185">Reference proteome</keyword>
<organism evidence="1 2">
    <name type="scientific">Ooceraea biroi</name>
    <name type="common">Clonal raider ant</name>
    <name type="synonym">Cerapachys biroi</name>
    <dbReference type="NCBI Taxonomy" id="2015173"/>
    <lineage>
        <taxon>Eukaryota</taxon>
        <taxon>Metazoa</taxon>
        <taxon>Ecdysozoa</taxon>
        <taxon>Arthropoda</taxon>
        <taxon>Hexapoda</taxon>
        <taxon>Insecta</taxon>
        <taxon>Pterygota</taxon>
        <taxon>Neoptera</taxon>
        <taxon>Endopterygota</taxon>
        <taxon>Hymenoptera</taxon>
        <taxon>Apocrita</taxon>
        <taxon>Aculeata</taxon>
        <taxon>Formicoidea</taxon>
        <taxon>Formicidae</taxon>
        <taxon>Dorylinae</taxon>
        <taxon>Ooceraea</taxon>
    </lineage>
</organism>
<evidence type="ECO:0000313" key="2">
    <source>
        <dbReference type="Proteomes" id="UP000053097"/>
    </source>
</evidence>
<dbReference type="Proteomes" id="UP000053097">
    <property type="component" value="Unassembled WGS sequence"/>
</dbReference>
<sequence length="86" mass="10193">MYASNSHQMCNVSRTTEQEQAKLQKIKELTNILKDTDKNLTICEEILATYVKKRLKEKRAEIQRRNELENKMAEILENLKTRLLVE</sequence>
<gene>
    <name evidence="1" type="ORF">X777_12531</name>
</gene>
<dbReference type="OrthoDB" id="7536625at2759"/>
<proteinExistence type="predicted"/>
<evidence type="ECO:0000313" key="1">
    <source>
        <dbReference type="EMBL" id="EZA49118.1"/>
    </source>
</evidence>
<dbReference type="AlphaFoldDB" id="A0A026VZB8"/>
<dbReference type="EMBL" id="KK107538">
    <property type="protein sequence ID" value="EZA49118.1"/>
    <property type="molecule type" value="Genomic_DNA"/>
</dbReference>
<accession>A0A026VZB8</accession>
<reference evidence="1 2" key="1">
    <citation type="journal article" date="2014" name="Curr. Biol.">
        <title>The genome of the clonal raider ant Cerapachys biroi.</title>
        <authorList>
            <person name="Oxley P.R."/>
            <person name="Ji L."/>
            <person name="Fetter-Pruneda I."/>
            <person name="McKenzie S.K."/>
            <person name="Li C."/>
            <person name="Hu H."/>
            <person name="Zhang G."/>
            <person name="Kronauer D.J."/>
        </authorList>
    </citation>
    <scope>NUCLEOTIDE SEQUENCE [LARGE SCALE GENOMIC DNA]</scope>
</reference>
<protein>
    <submittedName>
        <fullName evidence="1">Uncharacterized protein</fullName>
    </submittedName>
</protein>